<protein>
    <submittedName>
        <fullName evidence="2">Uncharacterized protein</fullName>
    </submittedName>
</protein>
<dbReference type="PANTHER" id="PTHR35455:SF1">
    <property type="entry name" value="AGAP005842-PA"/>
    <property type="match status" value="1"/>
</dbReference>
<feature type="signal peptide" evidence="1">
    <location>
        <begin position="1"/>
        <end position="31"/>
    </location>
</feature>
<reference evidence="2" key="1">
    <citation type="submission" date="2022-11" db="UniProtKB">
        <authorList>
            <consortium name="EnsemblMetazoa"/>
        </authorList>
    </citation>
    <scope>IDENTIFICATION</scope>
</reference>
<proteinExistence type="predicted"/>
<keyword evidence="3" id="KW-1185">Reference proteome</keyword>
<feature type="chain" id="PRO_5036711541" evidence="1">
    <location>
        <begin position="32"/>
        <end position="123"/>
    </location>
</feature>
<dbReference type="Proteomes" id="UP000887567">
    <property type="component" value="Unplaced"/>
</dbReference>
<organism evidence="2 3">
    <name type="scientific">Exaiptasia diaphana</name>
    <name type="common">Tropical sea anemone</name>
    <name type="synonym">Aiptasia pulchella</name>
    <dbReference type="NCBI Taxonomy" id="2652724"/>
    <lineage>
        <taxon>Eukaryota</taxon>
        <taxon>Metazoa</taxon>
        <taxon>Cnidaria</taxon>
        <taxon>Anthozoa</taxon>
        <taxon>Hexacorallia</taxon>
        <taxon>Actiniaria</taxon>
        <taxon>Aiptasiidae</taxon>
        <taxon>Exaiptasia</taxon>
    </lineage>
</organism>
<evidence type="ECO:0000313" key="3">
    <source>
        <dbReference type="Proteomes" id="UP000887567"/>
    </source>
</evidence>
<keyword evidence="1" id="KW-0732">Signal</keyword>
<name>A0A913Y787_EXADI</name>
<evidence type="ECO:0000313" key="2">
    <source>
        <dbReference type="EnsemblMetazoa" id="XP_020915439.1"/>
    </source>
</evidence>
<dbReference type="OMA" id="CIRECVS"/>
<dbReference type="AlphaFoldDB" id="A0A913Y787"/>
<dbReference type="KEGG" id="epa:110252918"/>
<dbReference type="Pfam" id="PF16029">
    <property type="entry name" value="DUF4787"/>
    <property type="match status" value="1"/>
</dbReference>
<dbReference type="EnsemblMetazoa" id="XM_021059780.2">
    <property type="protein sequence ID" value="XP_020915439.1"/>
    <property type="gene ID" value="LOC110252918"/>
</dbReference>
<accession>A0A913Y787</accession>
<dbReference type="GeneID" id="110252918"/>
<dbReference type="RefSeq" id="XP_020915439.1">
    <property type="nucleotide sequence ID" value="XM_021059780.2"/>
</dbReference>
<evidence type="ECO:0000256" key="1">
    <source>
        <dbReference type="SAM" id="SignalP"/>
    </source>
</evidence>
<dbReference type="OrthoDB" id="1915375at2759"/>
<dbReference type="PANTHER" id="PTHR35455">
    <property type="entry name" value="UNNAMED PRODUCT"/>
    <property type="match status" value="1"/>
</dbReference>
<sequence length="123" mass="14471">MFCHRFASMNTNSLSLIFVLCAIALHGLVEAKDFYFKYYSFRKKQKHAKMYKGIERECETRSCLDLIGLEQIKCTRKCVSEACYSELYAWDELEEGEIDVRFNSFKGCVANELQNNEMNSRKY</sequence>
<dbReference type="InterPro" id="IPR031985">
    <property type="entry name" value="DUF4787"/>
</dbReference>